<evidence type="ECO:0000256" key="1">
    <source>
        <dbReference type="ARBA" id="ARBA00022676"/>
    </source>
</evidence>
<dbReference type="Proteomes" id="UP000231388">
    <property type="component" value="Unassembled WGS sequence"/>
</dbReference>
<accession>A0A2G9XCT7</accession>
<keyword evidence="2" id="KW-0808">Transferase</keyword>
<feature type="domain" description="Glycosyl transferase family 28 C-terminal" evidence="5">
    <location>
        <begin position="191"/>
        <end position="341"/>
    </location>
</feature>
<dbReference type="SUPFAM" id="SSF53756">
    <property type="entry name" value="UDP-Glycosyltransferase/glycogen phosphorylase"/>
    <property type="match status" value="1"/>
</dbReference>
<feature type="domain" description="Glycosyltransferase family 28 N-terminal" evidence="4">
    <location>
        <begin position="12"/>
        <end position="147"/>
    </location>
</feature>
<keyword evidence="3" id="KW-1133">Transmembrane helix</keyword>
<proteinExistence type="predicted"/>
<feature type="transmembrane region" description="Helical" evidence="3">
    <location>
        <begin position="101"/>
        <end position="119"/>
    </location>
</feature>
<evidence type="ECO:0000259" key="5">
    <source>
        <dbReference type="Pfam" id="PF04101"/>
    </source>
</evidence>
<evidence type="ECO:0000256" key="2">
    <source>
        <dbReference type="ARBA" id="ARBA00022679"/>
    </source>
</evidence>
<evidence type="ECO:0008006" key="8">
    <source>
        <dbReference type="Google" id="ProtNLM"/>
    </source>
</evidence>
<evidence type="ECO:0000313" key="7">
    <source>
        <dbReference type="Proteomes" id="UP000231388"/>
    </source>
</evidence>
<name>A0A2G9XCT7_UNCKA</name>
<reference evidence="6 7" key="1">
    <citation type="submission" date="2017-09" db="EMBL/GenBank/DDBJ databases">
        <title>Depth-based differentiation of microbial function through sediment-hosted aquifers and enrichment of novel symbionts in the deep terrestrial subsurface.</title>
        <authorList>
            <person name="Probst A.J."/>
            <person name="Ladd B."/>
            <person name="Jarett J.K."/>
            <person name="Geller-Mcgrath D.E."/>
            <person name="Sieber C.M."/>
            <person name="Emerson J.B."/>
            <person name="Anantharaman K."/>
            <person name="Thomas B.C."/>
            <person name="Malmstrom R."/>
            <person name="Stieglmeier M."/>
            <person name="Klingl A."/>
            <person name="Woyke T."/>
            <person name="Ryan C.M."/>
            <person name="Banfield J.F."/>
        </authorList>
    </citation>
    <scope>NUCLEOTIDE SEQUENCE [LARGE SCALE GENOMIC DNA]</scope>
    <source>
        <strain evidence="6">CG23_combo_of_CG06-09_8_20_14_all_40_14</strain>
    </source>
</reference>
<dbReference type="InterPro" id="IPR004276">
    <property type="entry name" value="GlycoTrans_28_N"/>
</dbReference>
<dbReference type="GO" id="GO:1901137">
    <property type="term" value="P:carbohydrate derivative biosynthetic process"/>
    <property type="evidence" value="ECO:0007669"/>
    <property type="project" value="UniProtKB-ARBA"/>
</dbReference>
<feature type="transmembrane region" description="Helical" evidence="3">
    <location>
        <begin position="71"/>
        <end position="95"/>
    </location>
</feature>
<dbReference type="InterPro" id="IPR007235">
    <property type="entry name" value="Glyco_trans_28_C"/>
</dbReference>
<dbReference type="EMBL" id="PCQY01000006">
    <property type="protein sequence ID" value="PIP04808.1"/>
    <property type="molecule type" value="Genomic_DNA"/>
</dbReference>
<organism evidence="6 7">
    <name type="scientific">candidate division WWE3 bacterium CG23_combo_of_CG06-09_8_20_14_all_40_14</name>
    <dbReference type="NCBI Taxonomy" id="1975095"/>
    <lineage>
        <taxon>Bacteria</taxon>
        <taxon>Katanobacteria</taxon>
    </lineage>
</organism>
<gene>
    <name evidence="6" type="ORF">COX53_00400</name>
</gene>
<dbReference type="GO" id="GO:0016758">
    <property type="term" value="F:hexosyltransferase activity"/>
    <property type="evidence" value="ECO:0007669"/>
    <property type="project" value="InterPro"/>
</dbReference>
<sequence length="367" mass="41621">MSGNKKKVVFIGGHHTSALTVIKSLLSSRKDVEVHFIGHKFSAYKDKNFSAEYREITAQGIPFYNLYAGKVYLIFNIARLVRVPFGFLQALYFLLKIKPSLVVSFGGYLSAPVVFWAWVMRISVITHEQTFQGGWANIFVSKFAKVILLTWESSRKFFPKEKTKVIGLPLTTDFERKDITKGIFTNKLPLVFITGGKQGSHIINETVASILDELTDFCNVLIQCGDNSYFKDFDTLNALTKSLSKRNGKVVVEKFLSREEQLTAIEKADLLIGRAGAHFVYEVCFYKKPVILIPLPKTSHNEQYNNAVFVEKIGLAKIIEQNFLTGEALLREMKIMLSNLGEYHLTKEVALPKDAKEKFVEEINKLL</sequence>
<dbReference type="CDD" id="cd03785">
    <property type="entry name" value="GT28_MurG"/>
    <property type="match status" value="1"/>
</dbReference>
<protein>
    <recommendedName>
        <fullName evidence="8">UDP-N-acetylglucosamine--N-acetylmuramyl-(pentapeptide) pyrophosphoryl-undecaprenol N-acetylglucosamine transferase</fullName>
    </recommendedName>
</protein>
<dbReference type="PANTHER" id="PTHR21015:SF22">
    <property type="entry name" value="GLYCOSYLTRANSFERASE"/>
    <property type="match status" value="1"/>
</dbReference>
<dbReference type="Gene3D" id="3.40.50.2000">
    <property type="entry name" value="Glycogen Phosphorylase B"/>
    <property type="match status" value="2"/>
</dbReference>
<dbReference type="PANTHER" id="PTHR21015">
    <property type="entry name" value="UDP-N-ACETYLGLUCOSAMINE--N-ACETYLMURAMYL-(PENTAPEPTIDE) PYROPHOSPHORYL-UNDECAPRENOL N-ACETYLGLUCOSAMINE TRANSFERASE 1"/>
    <property type="match status" value="1"/>
</dbReference>
<keyword evidence="3" id="KW-0472">Membrane</keyword>
<evidence type="ECO:0000256" key="3">
    <source>
        <dbReference type="SAM" id="Phobius"/>
    </source>
</evidence>
<dbReference type="Pfam" id="PF03033">
    <property type="entry name" value="Glyco_transf_28"/>
    <property type="match status" value="1"/>
</dbReference>
<keyword evidence="3" id="KW-0812">Transmembrane</keyword>
<evidence type="ECO:0000259" key="4">
    <source>
        <dbReference type="Pfam" id="PF03033"/>
    </source>
</evidence>
<dbReference type="GO" id="GO:0005975">
    <property type="term" value="P:carbohydrate metabolic process"/>
    <property type="evidence" value="ECO:0007669"/>
    <property type="project" value="InterPro"/>
</dbReference>
<comment type="caution">
    <text evidence="6">The sequence shown here is derived from an EMBL/GenBank/DDBJ whole genome shotgun (WGS) entry which is preliminary data.</text>
</comment>
<dbReference type="AlphaFoldDB" id="A0A2G9XCT7"/>
<dbReference type="Pfam" id="PF04101">
    <property type="entry name" value="Glyco_tran_28_C"/>
    <property type="match status" value="1"/>
</dbReference>
<evidence type="ECO:0000313" key="6">
    <source>
        <dbReference type="EMBL" id="PIP04808.1"/>
    </source>
</evidence>
<keyword evidence="1" id="KW-0328">Glycosyltransferase</keyword>